<dbReference type="InterPro" id="IPR015928">
    <property type="entry name" value="Aconitase/3IPM_dehydase_swvl"/>
</dbReference>
<dbReference type="InterPro" id="IPR001030">
    <property type="entry name" value="Acoase/IPM_deHydtase_lsu_aba"/>
</dbReference>
<dbReference type="Gene3D" id="3.20.19.10">
    <property type="entry name" value="Aconitase, domain 4"/>
    <property type="match status" value="1"/>
</dbReference>
<evidence type="ECO:0000313" key="15">
    <source>
        <dbReference type="Proteomes" id="UP000829999"/>
    </source>
</evidence>
<name>A0A9R0E0N0_SPOFR</name>
<dbReference type="Gene3D" id="6.10.190.10">
    <property type="match status" value="1"/>
</dbReference>
<evidence type="ECO:0000256" key="6">
    <source>
        <dbReference type="ARBA" id="ARBA00022723"/>
    </source>
</evidence>
<protein>
    <recommendedName>
        <fullName evidence="4">Cytoplasmic aconitate hydratase</fullName>
        <ecNumber evidence="3">4.2.1.3</ecNumber>
    </recommendedName>
    <alternativeName>
        <fullName evidence="11">Citrate hydro-lyase</fullName>
    </alternativeName>
</protein>
<comment type="catalytic activity">
    <reaction evidence="10">
        <text>citrate = D-threo-isocitrate</text>
        <dbReference type="Rhea" id="RHEA:10336"/>
        <dbReference type="ChEBI" id="CHEBI:15562"/>
        <dbReference type="ChEBI" id="CHEBI:16947"/>
        <dbReference type="EC" id="4.2.1.3"/>
    </reaction>
</comment>
<dbReference type="CDD" id="cd01586">
    <property type="entry name" value="AcnA_IRP"/>
    <property type="match status" value="1"/>
</dbReference>
<dbReference type="FunFam" id="3.30.499.10:FF:000005">
    <property type="entry name" value="cytoplasmic aconitate hydratase"/>
    <property type="match status" value="1"/>
</dbReference>
<dbReference type="InterPro" id="IPR044137">
    <property type="entry name" value="AcnA_IRP_Swivel"/>
</dbReference>
<dbReference type="InterPro" id="IPR018136">
    <property type="entry name" value="Aconitase_4Fe-4S_BS"/>
</dbReference>
<evidence type="ECO:0000256" key="5">
    <source>
        <dbReference type="ARBA" id="ARBA00022485"/>
    </source>
</evidence>
<feature type="domain" description="Aconitase A/isopropylmalate dehydratase small subunit swivel" evidence="14">
    <location>
        <begin position="697"/>
        <end position="823"/>
    </location>
</feature>
<dbReference type="NCBIfam" id="TIGR01341">
    <property type="entry name" value="aconitase_1"/>
    <property type="match status" value="1"/>
</dbReference>
<feature type="domain" description="Aconitase/3-isopropylmalate dehydratase large subunit alpha/beta/alpha" evidence="13">
    <location>
        <begin position="68"/>
        <end position="568"/>
    </location>
</feature>
<dbReference type="InterPro" id="IPR015931">
    <property type="entry name" value="Acnase/IPM_dHydase_lsu_aba_1/3"/>
</dbReference>
<dbReference type="PROSITE" id="PS01244">
    <property type="entry name" value="ACONITASE_2"/>
    <property type="match status" value="1"/>
</dbReference>
<keyword evidence="15" id="KW-1185">Reference proteome</keyword>
<sequence length="892" mass="97247">MAATNNPYDHLLKTIEIDGKQFKYYDVTGLGEKYDRLPYSVRVLLESCVRNCDGFQVLQKDVQNVLDWETNQAVEGGVEIAFKPARVILQDLTGVPAVVDFAAMRDAVKDLGGDPQKINPICPADLVIDHSVQVDFARSPDALNKNQELEFERNKERFQFLKWGAQAFDNMLIVPPGSGIVHQVNLEYLARVVFSKDLLHPDSVVGTDSHTTMINGLGVVGWGVGGIEAEAVMLGQAISMLLPKVVGYKLVGELNPLATSTDLVLTITKHLRSLGVVGKFVEFFGPGVSALSIADRATVANMCPEFGATVAHFPVDERSLQYLCQTNRSQEKIAIIEAYLRATKQFRDYNNPDQDPIFSEVVELDLSTVVTSVSGPKRPQDRVSVSVMKKDFQDCLTNKVGFKGYGLSPANLSASGSFSYSDGKTYTITHGSVIIAAITSCTNTSNPSVMLGAGLLAKKAVENGLSVLPYIKTSLSPGSGVVTYYLRESGVVPYLEKLGFNIVGYGCMTCIGNSGPIDDNIANTIEKNELVCCGVLSGNRNFEGRIHPNTRANYLASPLLVIAYALAGTVDIDFETQPLGTRADGSPVYLREIWPTRAEIQEVENRHVIPGMFKEVYAKIELGSPSWQALDVPQGKLYGWDPNSTYIKRPPFFDGMTRALNPRQGVQNARCLLLLGDSVTTDHISPAGSIARNSPAARFLADRGLTPREFNSYGSRRGNDAIMSRGTFANIRLVNKMAPTPGPKTTHHPSGDVMDIFDAADRYASENVPLIAVVGKDYGSGSSRDWAAKGPYLLGIRAVIAESFERIHRSNLVGMGIVPLQFVDGQNAETLGLDGSEIYSIDLPEDIAPGQIITVKVNNGTTFPVKVRFDTEVDLTYFKNGGILNYMIRKML</sequence>
<evidence type="ECO:0000256" key="10">
    <source>
        <dbReference type="ARBA" id="ARBA00023501"/>
    </source>
</evidence>
<organism evidence="15 16">
    <name type="scientific">Spodoptera frugiperda</name>
    <name type="common">Fall armyworm</name>
    <dbReference type="NCBI Taxonomy" id="7108"/>
    <lineage>
        <taxon>Eukaryota</taxon>
        <taxon>Metazoa</taxon>
        <taxon>Ecdysozoa</taxon>
        <taxon>Arthropoda</taxon>
        <taxon>Hexapoda</taxon>
        <taxon>Insecta</taxon>
        <taxon>Pterygota</taxon>
        <taxon>Neoptera</taxon>
        <taxon>Endopterygota</taxon>
        <taxon>Lepidoptera</taxon>
        <taxon>Glossata</taxon>
        <taxon>Ditrysia</taxon>
        <taxon>Noctuoidea</taxon>
        <taxon>Noctuidae</taxon>
        <taxon>Amphipyrinae</taxon>
        <taxon>Spodoptera</taxon>
    </lineage>
</organism>
<dbReference type="GO" id="GO:0051539">
    <property type="term" value="F:4 iron, 4 sulfur cluster binding"/>
    <property type="evidence" value="ECO:0007669"/>
    <property type="project" value="UniProtKB-KW"/>
</dbReference>
<dbReference type="PANTHER" id="PTHR11670">
    <property type="entry name" value="ACONITASE/IRON-RESPONSIVE ELEMENT FAMILY MEMBER"/>
    <property type="match status" value="1"/>
</dbReference>
<evidence type="ECO:0000256" key="2">
    <source>
        <dbReference type="ARBA" id="ARBA00007185"/>
    </source>
</evidence>
<evidence type="ECO:0000256" key="4">
    <source>
        <dbReference type="ARBA" id="ARBA00020255"/>
    </source>
</evidence>
<evidence type="ECO:0000259" key="13">
    <source>
        <dbReference type="Pfam" id="PF00330"/>
    </source>
</evidence>
<reference evidence="16" key="1">
    <citation type="submission" date="2025-08" db="UniProtKB">
        <authorList>
            <consortium name="RefSeq"/>
        </authorList>
    </citation>
    <scope>IDENTIFICATION</scope>
    <source>
        <tissue evidence="16">Whole larval tissue</tissue>
    </source>
</reference>
<dbReference type="RefSeq" id="XP_050556634.1">
    <property type="nucleotide sequence ID" value="XM_050700677.1"/>
</dbReference>
<dbReference type="AlphaFoldDB" id="A0A9R0E0N0"/>
<dbReference type="PROSITE" id="PS00450">
    <property type="entry name" value="ACONITASE_1"/>
    <property type="match status" value="1"/>
</dbReference>
<dbReference type="Proteomes" id="UP000829999">
    <property type="component" value="Chromosome 19"/>
</dbReference>
<keyword evidence="12" id="KW-0963">Cytoplasm</keyword>
<dbReference type="PRINTS" id="PR00415">
    <property type="entry name" value="ACONITASE"/>
</dbReference>
<evidence type="ECO:0000313" key="16">
    <source>
        <dbReference type="RefSeq" id="XP_050556634.1"/>
    </source>
</evidence>
<dbReference type="GO" id="GO:0003994">
    <property type="term" value="F:aconitate hydratase activity"/>
    <property type="evidence" value="ECO:0007669"/>
    <property type="project" value="UniProtKB-EC"/>
</dbReference>
<evidence type="ECO:0000256" key="7">
    <source>
        <dbReference type="ARBA" id="ARBA00023004"/>
    </source>
</evidence>
<accession>A0A9R0E0N0</accession>
<gene>
    <name evidence="16" type="primary">LOC118281110</name>
</gene>
<keyword evidence="6" id="KW-0479">Metal-binding</keyword>
<dbReference type="FunFam" id="3.20.19.10:FF:000001">
    <property type="entry name" value="Aconitate hydratase"/>
    <property type="match status" value="1"/>
</dbReference>
<dbReference type="GO" id="GO:0046872">
    <property type="term" value="F:metal ion binding"/>
    <property type="evidence" value="ECO:0007669"/>
    <property type="project" value="UniProtKB-KW"/>
</dbReference>
<dbReference type="GeneID" id="118281110"/>
<evidence type="ECO:0000256" key="8">
    <source>
        <dbReference type="ARBA" id="ARBA00023014"/>
    </source>
</evidence>
<dbReference type="InterPro" id="IPR036008">
    <property type="entry name" value="Aconitase_4Fe-4S_dom"/>
</dbReference>
<dbReference type="Gene3D" id="3.30.499.10">
    <property type="entry name" value="Aconitase, domain 3"/>
    <property type="match status" value="2"/>
</dbReference>
<evidence type="ECO:0000256" key="3">
    <source>
        <dbReference type="ARBA" id="ARBA00012926"/>
    </source>
</evidence>
<comment type="cofactor">
    <cofactor evidence="1">
        <name>[4Fe-4S] cluster</name>
        <dbReference type="ChEBI" id="CHEBI:49883"/>
    </cofactor>
</comment>
<dbReference type="GO" id="GO:0072350">
    <property type="term" value="P:tricarboxylic acid metabolic process"/>
    <property type="evidence" value="ECO:0007669"/>
    <property type="project" value="UniProtKB-ARBA"/>
</dbReference>
<dbReference type="NCBIfam" id="NF006757">
    <property type="entry name" value="PRK09277.1"/>
    <property type="match status" value="1"/>
</dbReference>
<evidence type="ECO:0000259" key="14">
    <source>
        <dbReference type="Pfam" id="PF00694"/>
    </source>
</evidence>
<evidence type="ECO:0000256" key="9">
    <source>
        <dbReference type="ARBA" id="ARBA00023239"/>
    </source>
</evidence>
<dbReference type="FunFam" id="3.30.499.10:FF:000002">
    <property type="entry name" value="Aconitate hydratase"/>
    <property type="match status" value="1"/>
</dbReference>
<proteinExistence type="inferred from homology"/>
<dbReference type="NCBIfam" id="NF009520">
    <property type="entry name" value="PRK12881.1"/>
    <property type="match status" value="1"/>
</dbReference>
<dbReference type="CDD" id="cd01580">
    <property type="entry name" value="AcnA_IRP_Swivel"/>
    <property type="match status" value="1"/>
</dbReference>
<dbReference type="Pfam" id="PF00330">
    <property type="entry name" value="Aconitase"/>
    <property type="match status" value="1"/>
</dbReference>
<dbReference type="Pfam" id="PF00694">
    <property type="entry name" value="Aconitase_C"/>
    <property type="match status" value="1"/>
</dbReference>
<dbReference type="OrthoDB" id="2279155at2759"/>
<keyword evidence="7 12" id="KW-0408">Iron</keyword>
<evidence type="ECO:0000256" key="11">
    <source>
        <dbReference type="ARBA" id="ARBA00029682"/>
    </source>
</evidence>
<dbReference type="SUPFAM" id="SSF52016">
    <property type="entry name" value="LeuD/IlvD-like"/>
    <property type="match status" value="1"/>
</dbReference>
<dbReference type="InterPro" id="IPR000573">
    <property type="entry name" value="AconitaseA/IPMdHydase_ssu_swvl"/>
</dbReference>
<keyword evidence="5 12" id="KW-0004">4Fe-4S</keyword>
<evidence type="ECO:0000256" key="12">
    <source>
        <dbReference type="RuleBase" id="RU361275"/>
    </source>
</evidence>
<keyword evidence="8 12" id="KW-0411">Iron-sulfur</keyword>
<dbReference type="EC" id="4.2.1.3" evidence="3"/>
<dbReference type="InterPro" id="IPR006249">
    <property type="entry name" value="Aconitase/IRP2"/>
</dbReference>
<dbReference type="SUPFAM" id="SSF53732">
    <property type="entry name" value="Aconitase iron-sulfur domain"/>
    <property type="match status" value="1"/>
</dbReference>
<comment type="subcellular location">
    <subcellularLocation>
        <location evidence="12">Cytoplasm</location>
    </subcellularLocation>
</comment>
<dbReference type="GO" id="GO:0005737">
    <property type="term" value="C:cytoplasm"/>
    <property type="evidence" value="ECO:0007669"/>
    <property type="project" value="UniProtKB-SubCell"/>
</dbReference>
<comment type="similarity">
    <text evidence="2 12">Belongs to the aconitase/IPM isomerase family.</text>
</comment>
<evidence type="ECO:0000256" key="1">
    <source>
        <dbReference type="ARBA" id="ARBA00001966"/>
    </source>
</evidence>
<keyword evidence="9" id="KW-0456">Lyase</keyword>